<evidence type="ECO:0000313" key="2">
    <source>
        <dbReference type="EMBL" id="MDP5185258.1"/>
    </source>
</evidence>
<evidence type="ECO:0000313" key="3">
    <source>
        <dbReference type="Proteomes" id="UP001233673"/>
    </source>
</evidence>
<dbReference type="Proteomes" id="UP001233673">
    <property type="component" value="Unassembled WGS sequence"/>
</dbReference>
<name>A0ABT9II49_9ACTN</name>
<dbReference type="EMBL" id="JASNFN010000041">
    <property type="protein sequence ID" value="MDP5185258.1"/>
    <property type="molecule type" value="Genomic_DNA"/>
</dbReference>
<accession>A0ABT9II49</accession>
<protein>
    <submittedName>
        <fullName evidence="2">Uncharacterized protein</fullName>
    </submittedName>
</protein>
<keyword evidence="3" id="KW-1185">Reference proteome</keyword>
<reference evidence="3" key="1">
    <citation type="submission" date="2023-05" db="EMBL/GenBank/DDBJ databases">
        <title>Draft genome of Pseudofrankia sp. BMG5.37.</title>
        <authorList>
            <person name="Gtari M."/>
            <person name="Ghodhbane F."/>
            <person name="Sbissi I."/>
        </authorList>
    </citation>
    <scope>NUCLEOTIDE SEQUENCE [LARGE SCALE GENOMIC DNA]</scope>
    <source>
        <strain evidence="3">BMG 814</strain>
    </source>
</reference>
<feature type="coiled-coil region" evidence="1">
    <location>
        <begin position="26"/>
        <end position="56"/>
    </location>
</feature>
<evidence type="ECO:0000256" key="1">
    <source>
        <dbReference type="SAM" id="Coils"/>
    </source>
</evidence>
<keyword evidence="1" id="KW-0175">Coiled coil</keyword>
<dbReference type="RefSeq" id="WP_306001775.1">
    <property type="nucleotide sequence ID" value="NZ_JASNFN010000041.1"/>
</dbReference>
<sequence length="92" mass="10536">MSQPVLSRPAGAEPLPRNLAAVDDDLRSCRRIRRDAERELAEVRRRQEELADLEAALLVTIDCRSRMVDHLLDERLRVRAAPVRRDGWTPAP</sequence>
<organism evidence="2 3">
    <name type="scientific">Blastococcus carthaginiensis</name>
    <dbReference type="NCBI Taxonomy" id="3050034"/>
    <lineage>
        <taxon>Bacteria</taxon>
        <taxon>Bacillati</taxon>
        <taxon>Actinomycetota</taxon>
        <taxon>Actinomycetes</taxon>
        <taxon>Geodermatophilales</taxon>
        <taxon>Geodermatophilaceae</taxon>
        <taxon>Blastococcus</taxon>
    </lineage>
</organism>
<proteinExistence type="predicted"/>
<gene>
    <name evidence="2" type="ORF">QOZ88_21710</name>
</gene>
<comment type="caution">
    <text evidence="2">The sequence shown here is derived from an EMBL/GenBank/DDBJ whole genome shotgun (WGS) entry which is preliminary data.</text>
</comment>